<gene>
    <name evidence="2" type="ORF">LCGC14_0678550</name>
</gene>
<dbReference type="EMBL" id="LAZR01001360">
    <property type="protein sequence ID" value="KKN45908.1"/>
    <property type="molecule type" value="Genomic_DNA"/>
</dbReference>
<evidence type="ECO:0000256" key="1">
    <source>
        <dbReference type="SAM" id="MobiDB-lite"/>
    </source>
</evidence>
<feature type="compositionally biased region" description="Basic residues" evidence="1">
    <location>
        <begin position="115"/>
        <end position="125"/>
    </location>
</feature>
<accession>A0A0F9TWY1</accession>
<proteinExistence type="predicted"/>
<protein>
    <submittedName>
        <fullName evidence="2">Uncharacterized protein</fullName>
    </submittedName>
</protein>
<organism evidence="2">
    <name type="scientific">marine sediment metagenome</name>
    <dbReference type="NCBI Taxonomy" id="412755"/>
    <lineage>
        <taxon>unclassified sequences</taxon>
        <taxon>metagenomes</taxon>
        <taxon>ecological metagenomes</taxon>
    </lineage>
</organism>
<comment type="caution">
    <text evidence="2">The sequence shown here is derived from an EMBL/GenBank/DDBJ whole genome shotgun (WGS) entry which is preliminary data.</text>
</comment>
<dbReference type="AlphaFoldDB" id="A0A0F9TWY1"/>
<sequence length="147" mass="16657">MTDLEQLLKGYRRLEKREDLAGVVDDPTGIRFLAAWRRQVPTWKRSRAKQPTEIGLLWVWVWAGVRYDREALAIAAKVNESTAELYLRSCVSARIVYPDGSISKPAERLIAAHVKNRFPGTRRGRPPGVKDSSKRTRTPATKDEGAE</sequence>
<feature type="region of interest" description="Disordered" evidence="1">
    <location>
        <begin position="115"/>
        <end position="147"/>
    </location>
</feature>
<reference evidence="2" key="1">
    <citation type="journal article" date="2015" name="Nature">
        <title>Complex archaea that bridge the gap between prokaryotes and eukaryotes.</title>
        <authorList>
            <person name="Spang A."/>
            <person name="Saw J.H."/>
            <person name="Jorgensen S.L."/>
            <person name="Zaremba-Niedzwiedzka K."/>
            <person name="Martijn J."/>
            <person name="Lind A.E."/>
            <person name="van Eijk R."/>
            <person name="Schleper C."/>
            <person name="Guy L."/>
            <person name="Ettema T.J."/>
        </authorList>
    </citation>
    <scope>NUCLEOTIDE SEQUENCE</scope>
</reference>
<evidence type="ECO:0000313" key="2">
    <source>
        <dbReference type="EMBL" id="KKN45908.1"/>
    </source>
</evidence>
<name>A0A0F9TWY1_9ZZZZ</name>